<reference evidence="2 3" key="1">
    <citation type="submission" date="2014-04" db="EMBL/GenBank/DDBJ databases">
        <title>Draft genome sequence of Bacillus azotoformans MEV2011, a (co-) denitrifying strain unable to grow in the presence of oxygen.</title>
        <authorList>
            <person name="Nielsen M."/>
            <person name="Schreiber L."/>
            <person name="Finster K."/>
            <person name="Schramm A."/>
        </authorList>
    </citation>
    <scope>NUCLEOTIDE SEQUENCE [LARGE SCALE GENOMIC DNA]</scope>
    <source>
        <strain evidence="2 3">MEV2011</strain>
    </source>
</reference>
<gene>
    <name evidence="2" type="ORF">M670_05005</name>
</gene>
<evidence type="ECO:0000256" key="1">
    <source>
        <dbReference type="SAM" id="Phobius"/>
    </source>
</evidence>
<comment type="caution">
    <text evidence="2">The sequence shown here is derived from an EMBL/GenBank/DDBJ whole genome shotgun (WGS) entry which is preliminary data.</text>
</comment>
<name>A0A072NDR7_SCHAZ</name>
<feature type="transmembrane region" description="Helical" evidence="1">
    <location>
        <begin position="41"/>
        <end position="58"/>
    </location>
</feature>
<dbReference type="AlphaFoldDB" id="A0A072NDR7"/>
<protein>
    <submittedName>
        <fullName evidence="2">Uncharacterized protein</fullName>
    </submittedName>
</protein>
<evidence type="ECO:0000313" key="3">
    <source>
        <dbReference type="Proteomes" id="UP000027936"/>
    </source>
</evidence>
<keyword evidence="1" id="KW-0812">Transmembrane</keyword>
<evidence type="ECO:0000313" key="2">
    <source>
        <dbReference type="EMBL" id="KEF35829.1"/>
    </source>
</evidence>
<proteinExistence type="predicted"/>
<feature type="transmembrane region" description="Helical" evidence="1">
    <location>
        <begin position="12"/>
        <end position="29"/>
    </location>
</feature>
<organism evidence="2 3">
    <name type="scientific">Schinkia azotoformans MEV2011</name>
    <dbReference type="NCBI Taxonomy" id="1348973"/>
    <lineage>
        <taxon>Bacteria</taxon>
        <taxon>Bacillati</taxon>
        <taxon>Bacillota</taxon>
        <taxon>Bacilli</taxon>
        <taxon>Bacillales</taxon>
        <taxon>Bacillaceae</taxon>
        <taxon>Calidifontibacillus/Schinkia group</taxon>
        <taxon>Schinkia</taxon>
    </lineage>
</organism>
<sequence>MKPYWKLTYKEKFYRTLWMIPLIILSHFIPEKIFVFVPKSIFLILIWIIFTVQLIYTYKQKNKY</sequence>
<dbReference type="PATRIC" id="fig|1348973.3.peg.4852"/>
<accession>A0A072NDR7</accession>
<keyword evidence="1" id="KW-1133">Transmembrane helix</keyword>
<dbReference type="EMBL" id="JJRY01000049">
    <property type="protein sequence ID" value="KEF35829.1"/>
    <property type="molecule type" value="Genomic_DNA"/>
</dbReference>
<dbReference type="Proteomes" id="UP000027936">
    <property type="component" value="Unassembled WGS sequence"/>
</dbReference>
<keyword evidence="1" id="KW-0472">Membrane</keyword>